<dbReference type="Gene3D" id="1.20.1440.130">
    <property type="entry name" value="VKOR domain"/>
    <property type="match status" value="1"/>
</dbReference>
<evidence type="ECO:0000259" key="12">
    <source>
        <dbReference type="SMART" id="SM00756"/>
    </source>
</evidence>
<dbReference type="Pfam" id="PF07884">
    <property type="entry name" value="VKOR"/>
    <property type="match status" value="1"/>
</dbReference>
<keyword evidence="8" id="KW-1015">Disulfide bond</keyword>
<dbReference type="EMBL" id="CP001819">
    <property type="protein sequence ID" value="ACZ22451.1"/>
    <property type="molecule type" value="Genomic_DNA"/>
</dbReference>
<keyword evidence="9" id="KW-0676">Redox-active center</keyword>
<evidence type="ECO:0000256" key="2">
    <source>
        <dbReference type="ARBA" id="ARBA00006214"/>
    </source>
</evidence>
<comment type="subcellular location">
    <subcellularLocation>
        <location evidence="1">Membrane</location>
        <topology evidence="1">Multi-pass membrane protein</topology>
    </subcellularLocation>
</comment>
<dbReference type="InterPro" id="IPR012932">
    <property type="entry name" value="VKOR"/>
</dbReference>
<evidence type="ECO:0000256" key="4">
    <source>
        <dbReference type="ARBA" id="ARBA00022719"/>
    </source>
</evidence>
<evidence type="ECO:0000313" key="13">
    <source>
        <dbReference type="EMBL" id="ACZ22451.1"/>
    </source>
</evidence>
<dbReference type="CDD" id="cd12922">
    <property type="entry name" value="VKOR_5"/>
    <property type="match status" value="1"/>
</dbReference>
<evidence type="ECO:0000256" key="9">
    <source>
        <dbReference type="ARBA" id="ARBA00023284"/>
    </source>
</evidence>
<keyword evidence="6" id="KW-0560">Oxidoreductase</keyword>
<keyword evidence="14" id="KW-1185">Reference proteome</keyword>
<feature type="transmembrane region" description="Helical" evidence="11">
    <location>
        <begin position="182"/>
        <end position="205"/>
    </location>
</feature>
<feature type="region of interest" description="Disordered" evidence="10">
    <location>
        <begin position="1"/>
        <end position="29"/>
    </location>
</feature>
<evidence type="ECO:0000256" key="1">
    <source>
        <dbReference type="ARBA" id="ARBA00004141"/>
    </source>
</evidence>
<evidence type="ECO:0000256" key="7">
    <source>
        <dbReference type="ARBA" id="ARBA00023136"/>
    </source>
</evidence>
<keyword evidence="4" id="KW-0874">Quinone</keyword>
<dbReference type="STRING" id="446469.Sked_25470"/>
<dbReference type="SMART" id="SM00756">
    <property type="entry name" value="VKc"/>
    <property type="match status" value="1"/>
</dbReference>
<evidence type="ECO:0000256" key="6">
    <source>
        <dbReference type="ARBA" id="ARBA00023002"/>
    </source>
</evidence>
<dbReference type="GO" id="GO:0016020">
    <property type="term" value="C:membrane"/>
    <property type="evidence" value="ECO:0007669"/>
    <property type="project" value="UniProtKB-SubCell"/>
</dbReference>
<evidence type="ECO:0000256" key="11">
    <source>
        <dbReference type="SAM" id="Phobius"/>
    </source>
</evidence>
<sequence>MGTRTGGASQHRDDIPGAASGDPGSRADLGTAGDLLARDVSDLSDEDLTDERLAAAADAMVGFRHSDRWIFGTMLLSATLSLVAAFVLSYDAVVLAANPTAELSCDVNAVLSCGRVALSWQASVFGFPNAFLGMVTEPVVITIAVAGLSGVRFPRWFMFAAQVVYALGLAFALWLFSQSMWVIGALCPWCMLITVSTTLVFLTLLHYNVREGNLYLPAAAQRRARSWVREDYDLYAGILVVVVFAALVLLKHGAVLFS</sequence>
<feature type="transmembrane region" description="Helical" evidence="11">
    <location>
        <begin position="130"/>
        <end position="149"/>
    </location>
</feature>
<feature type="transmembrane region" description="Helical" evidence="11">
    <location>
        <begin position="232"/>
        <end position="250"/>
    </location>
</feature>
<accession>D1BK42</accession>
<organism evidence="13 14">
    <name type="scientific">Sanguibacter keddieii (strain ATCC 51767 / DSM 10542 / NCFB 3025 / ST-74)</name>
    <dbReference type="NCBI Taxonomy" id="446469"/>
    <lineage>
        <taxon>Bacteria</taxon>
        <taxon>Bacillati</taxon>
        <taxon>Actinomycetota</taxon>
        <taxon>Actinomycetes</taxon>
        <taxon>Micrococcales</taxon>
        <taxon>Sanguibacteraceae</taxon>
        <taxon>Sanguibacter</taxon>
    </lineage>
</organism>
<gene>
    <name evidence="13" type="ordered locus">Sked_25470</name>
</gene>
<dbReference type="HOGENOM" id="CLU_082938_0_0_11"/>
<dbReference type="eggNOG" id="COG4243">
    <property type="taxonomic scope" value="Bacteria"/>
</dbReference>
<evidence type="ECO:0000256" key="10">
    <source>
        <dbReference type="SAM" id="MobiDB-lite"/>
    </source>
</evidence>
<evidence type="ECO:0000313" key="14">
    <source>
        <dbReference type="Proteomes" id="UP000000322"/>
    </source>
</evidence>
<dbReference type="KEGG" id="ske:Sked_25470"/>
<comment type="similarity">
    <text evidence="2">Belongs to the VKOR family.</text>
</comment>
<evidence type="ECO:0000256" key="8">
    <source>
        <dbReference type="ARBA" id="ARBA00023157"/>
    </source>
</evidence>
<dbReference type="RefSeq" id="WP_012867520.1">
    <property type="nucleotide sequence ID" value="NC_013521.1"/>
</dbReference>
<reference evidence="13 14" key="1">
    <citation type="journal article" date="2009" name="Stand. Genomic Sci.">
        <title>Complete genome sequence of Sanguibacter keddieii type strain (ST-74).</title>
        <authorList>
            <person name="Ivanova N."/>
            <person name="Sikorski J."/>
            <person name="Sims D."/>
            <person name="Brettin T."/>
            <person name="Detter J.C."/>
            <person name="Han C."/>
            <person name="Lapidus A."/>
            <person name="Copeland A."/>
            <person name="Glavina Del Rio T."/>
            <person name="Nolan M."/>
            <person name="Chen F."/>
            <person name="Lucas S."/>
            <person name="Tice H."/>
            <person name="Cheng J.F."/>
            <person name="Bruce D."/>
            <person name="Goodwin L."/>
            <person name="Pitluck S."/>
            <person name="Pati A."/>
            <person name="Mavromatis K."/>
            <person name="Chen A."/>
            <person name="Palaniappan K."/>
            <person name="D'haeseleer P."/>
            <person name="Chain P."/>
            <person name="Bristow J."/>
            <person name="Eisen J.A."/>
            <person name="Markowitz V."/>
            <person name="Hugenholtz P."/>
            <person name="Goker M."/>
            <person name="Pukall R."/>
            <person name="Klenk H.P."/>
            <person name="Kyrpides N.C."/>
        </authorList>
    </citation>
    <scope>NUCLEOTIDE SEQUENCE [LARGE SCALE GENOMIC DNA]</scope>
    <source>
        <strain evidence="14">ATCC 51767 / DSM 10542 / NCFB 3025 / ST-74</strain>
    </source>
</reference>
<dbReference type="InterPro" id="IPR038354">
    <property type="entry name" value="VKOR_sf"/>
</dbReference>
<keyword evidence="5 11" id="KW-1133">Transmembrane helix</keyword>
<protein>
    <submittedName>
        <fullName evidence="13">Predicted membrane protein</fullName>
    </submittedName>
</protein>
<dbReference type="Proteomes" id="UP000000322">
    <property type="component" value="Chromosome"/>
</dbReference>
<feature type="domain" description="Vitamin K epoxide reductase" evidence="12">
    <location>
        <begin position="67"/>
        <end position="208"/>
    </location>
</feature>
<dbReference type="AlphaFoldDB" id="D1BK42"/>
<evidence type="ECO:0000256" key="3">
    <source>
        <dbReference type="ARBA" id="ARBA00022692"/>
    </source>
</evidence>
<feature type="transmembrane region" description="Helical" evidence="11">
    <location>
        <begin position="156"/>
        <end position="176"/>
    </location>
</feature>
<evidence type="ECO:0000256" key="5">
    <source>
        <dbReference type="ARBA" id="ARBA00022989"/>
    </source>
</evidence>
<dbReference type="InterPro" id="IPR041714">
    <property type="entry name" value="VKOR_Actinobacteria"/>
</dbReference>
<dbReference type="GO" id="GO:0016491">
    <property type="term" value="F:oxidoreductase activity"/>
    <property type="evidence" value="ECO:0007669"/>
    <property type="project" value="UniProtKB-KW"/>
</dbReference>
<keyword evidence="7 11" id="KW-0472">Membrane</keyword>
<feature type="transmembrane region" description="Helical" evidence="11">
    <location>
        <begin position="69"/>
        <end position="90"/>
    </location>
</feature>
<keyword evidence="3 11" id="KW-0812">Transmembrane</keyword>
<proteinExistence type="inferred from homology"/>
<dbReference type="GO" id="GO:0048038">
    <property type="term" value="F:quinone binding"/>
    <property type="evidence" value="ECO:0007669"/>
    <property type="project" value="UniProtKB-KW"/>
</dbReference>
<name>D1BK42_SANKS</name>